<comment type="caution">
    <text evidence="1">The sequence shown here is derived from an EMBL/GenBank/DDBJ whole genome shotgun (WGS) entry which is preliminary data.</text>
</comment>
<keyword evidence="2" id="KW-1185">Reference proteome</keyword>
<dbReference type="EMBL" id="PDCK01000040">
    <property type="protein sequence ID" value="PRQ46566.1"/>
    <property type="molecule type" value="Genomic_DNA"/>
</dbReference>
<organism evidence="1 2">
    <name type="scientific">Rosa chinensis</name>
    <name type="common">China rose</name>
    <dbReference type="NCBI Taxonomy" id="74649"/>
    <lineage>
        <taxon>Eukaryota</taxon>
        <taxon>Viridiplantae</taxon>
        <taxon>Streptophyta</taxon>
        <taxon>Embryophyta</taxon>
        <taxon>Tracheophyta</taxon>
        <taxon>Spermatophyta</taxon>
        <taxon>Magnoliopsida</taxon>
        <taxon>eudicotyledons</taxon>
        <taxon>Gunneridae</taxon>
        <taxon>Pentapetalae</taxon>
        <taxon>rosids</taxon>
        <taxon>fabids</taxon>
        <taxon>Rosales</taxon>
        <taxon>Rosaceae</taxon>
        <taxon>Rosoideae</taxon>
        <taxon>Rosoideae incertae sedis</taxon>
        <taxon>Rosa</taxon>
    </lineage>
</organism>
<reference evidence="1 2" key="1">
    <citation type="journal article" date="2018" name="Nat. Genet.">
        <title>The Rosa genome provides new insights in the design of modern roses.</title>
        <authorList>
            <person name="Bendahmane M."/>
        </authorList>
    </citation>
    <scope>NUCLEOTIDE SEQUENCE [LARGE SCALE GENOMIC DNA]</scope>
    <source>
        <strain evidence="2">cv. Old Blush</strain>
    </source>
</reference>
<name>A0A2P6RJE9_ROSCH</name>
<proteinExistence type="predicted"/>
<accession>A0A2P6RJE9</accession>
<dbReference type="Gramene" id="PRQ46566">
    <property type="protein sequence ID" value="PRQ46566"/>
    <property type="gene ID" value="RchiOBHm_Chr2g0090411"/>
</dbReference>
<evidence type="ECO:0000313" key="2">
    <source>
        <dbReference type="Proteomes" id="UP000238479"/>
    </source>
</evidence>
<gene>
    <name evidence="1" type="ORF">RchiOBHm_Chr2g0090411</name>
</gene>
<evidence type="ECO:0000313" key="1">
    <source>
        <dbReference type="EMBL" id="PRQ46566.1"/>
    </source>
</evidence>
<sequence>MGDYWVGYVVSICSILPFSPAAVPLSDSSSAPESLRLASASTSATVVGRRLSTKDHSLALGSTSSQSVHLVLEEVLVQRFAGSNARKSLLR</sequence>
<protein>
    <submittedName>
        <fullName evidence="1">Uncharacterized protein</fullName>
    </submittedName>
</protein>
<dbReference type="Proteomes" id="UP000238479">
    <property type="component" value="Chromosome 2"/>
</dbReference>
<dbReference type="AlphaFoldDB" id="A0A2P6RJE9"/>